<keyword evidence="3" id="KW-0812">Transmembrane</keyword>
<dbReference type="PROSITE" id="PS51846">
    <property type="entry name" value="CNNM"/>
    <property type="match status" value="1"/>
</dbReference>
<keyword evidence="6" id="KW-0129">CBS domain</keyword>
<dbReference type="GO" id="GO:0005886">
    <property type="term" value="C:plasma membrane"/>
    <property type="evidence" value="ECO:0007669"/>
    <property type="project" value="TreeGrafter"/>
</dbReference>
<dbReference type="InterPro" id="IPR016169">
    <property type="entry name" value="FAD-bd_PCMH_sub2"/>
</dbReference>
<keyword evidence="5" id="KW-1133">Transmembrane helix</keyword>
<dbReference type="Gene3D" id="3.10.580.10">
    <property type="entry name" value="CBS-domain"/>
    <property type="match status" value="1"/>
</dbReference>
<evidence type="ECO:0000313" key="8">
    <source>
        <dbReference type="EMBL" id="BCJ95781.1"/>
    </source>
</evidence>
<evidence type="ECO:0000256" key="7">
    <source>
        <dbReference type="ARBA" id="ARBA00023136"/>
    </source>
</evidence>
<evidence type="ECO:0000256" key="3">
    <source>
        <dbReference type="ARBA" id="ARBA00022692"/>
    </source>
</evidence>
<protein>
    <submittedName>
        <fullName evidence="8">Membrane protein</fullName>
    </submittedName>
</protein>
<evidence type="ECO:0000256" key="2">
    <source>
        <dbReference type="ARBA" id="ARBA00006337"/>
    </source>
</evidence>
<dbReference type="SUPFAM" id="SSF54631">
    <property type="entry name" value="CBS-domain pair"/>
    <property type="match status" value="1"/>
</dbReference>
<dbReference type="CDD" id="cd04590">
    <property type="entry name" value="CBS_pair_CorC_HlyC_assoc"/>
    <property type="match status" value="1"/>
</dbReference>
<dbReference type="KEGG" id="acel:acsn021_33500"/>
<comment type="subcellular location">
    <subcellularLocation>
        <location evidence="1">Membrane</location>
        <topology evidence="1">Multi-pass membrane protein</topology>
    </subcellularLocation>
</comment>
<organism evidence="8 9">
    <name type="scientific">Anaerocolumna cellulosilytica</name>
    <dbReference type="NCBI Taxonomy" id="433286"/>
    <lineage>
        <taxon>Bacteria</taxon>
        <taxon>Bacillati</taxon>
        <taxon>Bacillota</taxon>
        <taxon>Clostridia</taxon>
        <taxon>Lachnospirales</taxon>
        <taxon>Lachnospiraceae</taxon>
        <taxon>Anaerocolumna</taxon>
    </lineage>
</organism>
<evidence type="ECO:0000256" key="4">
    <source>
        <dbReference type="ARBA" id="ARBA00022737"/>
    </source>
</evidence>
<reference evidence="8 9" key="1">
    <citation type="journal article" date="2016" name="Int. J. Syst. Evol. Microbiol.">
        <title>Descriptions of Anaerotaenia torta gen. nov., sp. nov. and Anaerocolumna cellulosilytica gen. nov., sp. nov. isolated from a methanogenic reactor of cattle waste.</title>
        <authorList>
            <person name="Uek A."/>
            <person name="Ohtaki Y."/>
            <person name="Kaku N."/>
            <person name="Ueki K."/>
        </authorList>
    </citation>
    <scope>NUCLEOTIDE SEQUENCE [LARGE SCALE GENOMIC DNA]</scope>
    <source>
        <strain evidence="8 9">SN021</strain>
    </source>
</reference>
<dbReference type="Pfam" id="PF01595">
    <property type="entry name" value="CNNM"/>
    <property type="match status" value="1"/>
</dbReference>
<evidence type="ECO:0000256" key="6">
    <source>
        <dbReference type="ARBA" id="ARBA00023122"/>
    </source>
</evidence>
<dbReference type="PROSITE" id="PS51371">
    <property type="entry name" value="CBS"/>
    <property type="match status" value="2"/>
</dbReference>
<keyword evidence="9" id="KW-1185">Reference proteome</keyword>
<dbReference type="EMBL" id="AP023367">
    <property type="protein sequence ID" value="BCJ95781.1"/>
    <property type="molecule type" value="Genomic_DNA"/>
</dbReference>
<accession>A0A6S6RAA0</accession>
<dbReference type="InterPro" id="IPR036318">
    <property type="entry name" value="FAD-bd_PCMH-like_sf"/>
</dbReference>
<dbReference type="InterPro" id="IPR005170">
    <property type="entry name" value="Transptr-assoc_dom"/>
</dbReference>
<dbReference type="PANTHER" id="PTHR22777">
    <property type="entry name" value="HEMOLYSIN-RELATED"/>
    <property type="match status" value="1"/>
</dbReference>
<dbReference type="RefSeq" id="WP_184093702.1">
    <property type="nucleotide sequence ID" value="NZ_AP023367.1"/>
</dbReference>
<keyword evidence="7" id="KW-0472">Membrane</keyword>
<dbReference type="InterPro" id="IPR046342">
    <property type="entry name" value="CBS_dom_sf"/>
</dbReference>
<dbReference type="Proteomes" id="UP000515561">
    <property type="component" value="Chromosome"/>
</dbReference>
<keyword evidence="4" id="KW-0677">Repeat</keyword>
<dbReference type="AlphaFoldDB" id="A0A6S6RAA0"/>
<dbReference type="Pfam" id="PF03471">
    <property type="entry name" value="CorC_HlyC"/>
    <property type="match status" value="1"/>
</dbReference>
<dbReference type="Gene3D" id="3.30.465.10">
    <property type="match status" value="1"/>
</dbReference>
<gene>
    <name evidence="8" type="ORF">acsn021_33500</name>
</gene>
<dbReference type="PANTHER" id="PTHR22777:SF17">
    <property type="entry name" value="UPF0053 PROTEIN SLL0260"/>
    <property type="match status" value="1"/>
</dbReference>
<evidence type="ECO:0000256" key="5">
    <source>
        <dbReference type="ARBA" id="ARBA00022989"/>
    </source>
</evidence>
<dbReference type="SMART" id="SM01091">
    <property type="entry name" value="CorC_HlyC"/>
    <property type="match status" value="1"/>
</dbReference>
<dbReference type="InterPro" id="IPR000644">
    <property type="entry name" value="CBS_dom"/>
</dbReference>
<evidence type="ECO:0000256" key="1">
    <source>
        <dbReference type="ARBA" id="ARBA00004141"/>
    </source>
</evidence>
<evidence type="ECO:0000313" key="9">
    <source>
        <dbReference type="Proteomes" id="UP000515561"/>
    </source>
</evidence>
<dbReference type="InterPro" id="IPR044751">
    <property type="entry name" value="Ion_transp-like_CBS"/>
</dbReference>
<comment type="similarity">
    <text evidence="2">Belongs to the UPF0053 family.</text>
</comment>
<proteinExistence type="inferred from homology"/>
<dbReference type="SUPFAM" id="SSF56176">
    <property type="entry name" value="FAD-binding/transporter-associated domain-like"/>
    <property type="match status" value="1"/>
</dbReference>
<dbReference type="FunFam" id="3.10.580.10:FF:000002">
    <property type="entry name" value="Magnesium/cobalt efflux protein CorC"/>
    <property type="match status" value="1"/>
</dbReference>
<sequence length="429" mass="48183">MDPSEVTQLVILGILLILSAFFSSAETSLTTVNKLRIRSLAEDNVKEGLIVNKLIENPSKMLSSILIGNNIVNLTASSIATALAINHFNSVGVGIVTGILTVLILIFGEIMPKTVATIYSEKLSLKYGRVIYLLTKLMTPIIFLINKISLVFLMLLHINPHAKPSVITEDELRTIVDVSHEEGVIESEERQMITNVVDFGDSLAKDVMIPRVDMAFAEVSLTYEELVNIFSIDKYTRLPVFSENRDNIIGIVNLKDIFFYQGDKKDFCIKDIMREPYFTYEYKKTSELLKEMRRDSIPLTIVLDEYGATAGLITLEDLLEEIVGEIRDEYDDDEEDAICKIGDNEYLADGNTKLDEINEIIGLNLESDDYDSIAGHLIYLLDHLPEAGESVTDNNVVYTVHAVEKNRIDKVHLVVLYQNPQDGDKILVN</sequence>
<dbReference type="GO" id="GO:0050660">
    <property type="term" value="F:flavin adenine dinucleotide binding"/>
    <property type="evidence" value="ECO:0007669"/>
    <property type="project" value="InterPro"/>
</dbReference>
<dbReference type="InterPro" id="IPR002550">
    <property type="entry name" value="CNNM"/>
</dbReference>
<dbReference type="Pfam" id="PF00571">
    <property type="entry name" value="CBS"/>
    <property type="match status" value="2"/>
</dbReference>
<name>A0A6S6RAA0_9FIRM</name>